<feature type="non-terminal residue" evidence="1">
    <location>
        <position position="61"/>
    </location>
</feature>
<dbReference type="EMBL" id="CAJHJT010000056">
    <property type="protein sequence ID" value="CAD7011819.1"/>
    <property type="molecule type" value="Genomic_DNA"/>
</dbReference>
<protein>
    <submittedName>
        <fullName evidence="1">(Mediterranean fruit fly) hypothetical protein</fullName>
    </submittedName>
</protein>
<comment type="caution">
    <text evidence="1">The sequence shown here is derived from an EMBL/GenBank/DDBJ whole genome shotgun (WGS) entry which is preliminary data.</text>
</comment>
<dbReference type="Proteomes" id="UP000606786">
    <property type="component" value="Unassembled WGS sequence"/>
</dbReference>
<gene>
    <name evidence="1" type="ORF">CCAP1982_LOCUS19929</name>
</gene>
<dbReference type="AlphaFoldDB" id="A0A811VCB5"/>
<name>A0A811VCB5_CERCA</name>
<evidence type="ECO:0000313" key="2">
    <source>
        <dbReference type="Proteomes" id="UP000606786"/>
    </source>
</evidence>
<keyword evidence="2" id="KW-1185">Reference proteome</keyword>
<reference evidence="1" key="1">
    <citation type="submission" date="2020-11" db="EMBL/GenBank/DDBJ databases">
        <authorList>
            <person name="Whitehead M."/>
        </authorList>
    </citation>
    <scope>NUCLEOTIDE SEQUENCE</scope>
    <source>
        <strain evidence="1">EGII</strain>
    </source>
</reference>
<accession>A0A811VCB5</accession>
<sequence length="61" mass="7043">MSTVREADLIIETPPNELKLLLGNIKLKEEQPILSSDMSAHHIFWGNDVINDRGREKCRRN</sequence>
<proteinExistence type="predicted"/>
<evidence type="ECO:0000313" key="1">
    <source>
        <dbReference type="EMBL" id="CAD7011819.1"/>
    </source>
</evidence>
<organism evidence="1 2">
    <name type="scientific">Ceratitis capitata</name>
    <name type="common">Mediterranean fruit fly</name>
    <name type="synonym">Tephritis capitata</name>
    <dbReference type="NCBI Taxonomy" id="7213"/>
    <lineage>
        <taxon>Eukaryota</taxon>
        <taxon>Metazoa</taxon>
        <taxon>Ecdysozoa</taxon>
        <taxon>Arthropoda</taxon>
        <taxon>Hexapoda</taxon>
        <taxon>Insecta</taxon>
        <taxon>Pterygota</taxon>
        <taxon>Neoptera</taxon>
        <taxon>Endopterygota</taxon>
        <taxon>Diptera</taxon>
        <taxon>Brachycera</taxon>
        <taxon>Muscomorpha</taxon>
        <taxon>Tephritoidea</taxon>
        <taxon>Tephritidae</taxon>
        <taxon>Ceratitis</taxon>
        <taxon>Ceratitis</taxon>
    </lineage>
</organism>